<keyword evidence="2" id="KW-1185">Reference proteome</keyword>
<sequence>MRRFVESIAALSLWDWDDDQGQPKNECEEPDDGYLDSHQALMNYVEAARLLLKEIDNV</sequence>
<evidence type="ECO:0000313" key="2">
    <source>
        <dbReference type="Proteomes" id="UP000029273"/>
    </source>
</evidence>
<name>A0A1A6C307_9GAMM</name>
<organism evidence="1 2">
    <name type="scientific">Acidihalobacter prosperus</name>
    <dbReference type="NCBI Taxonomy" id="160660"/>
    <lineage>
        <taxon>Bacteria</taxon>
        <taxon>Pseudomonadati</taxon>
        <taxon>Pseudomonadota</taxon>
        <taxon>Gammaproteobacteria</taxon>
        <taxon>Chromatiales</taxon>
        <taxon>Ectothiorhodospiraceae</taxon>
        <taxon>Acidihalobacter</taxon>
    </lineage>
</organism>
<evidence type="ECO:0000313" key="1">
    <source>
        <dbReference type="EMBL" id="OBS08939.1"/>
    </source>
</evidence>
<proteinExistence type="predicted"/>
<dbReference type="Proteomes" id="UP000029273">
    <property type="component" value="Unassembled WGS sequence"/>
</dbReference>
<gene>
    <name evidence="1" type="ORF">Thpro_022056</name>
</gene>
<reference evidence="1 2" key="1">
    <citation type="journal article" date="2014" name="Genome Announc.">
        <title>Draft Genome Sequence of the Iron-Oxidizing, Acidophilic, and Halotolerant 'Thiobacillus prosperus' Type Strain DSM 5130.</title>
        <authorList>
            <person name="Ossandon F.J."/>
            <person name="Cardenas J.P."/>
            <person name="Corbett M."/>
            <person name="Quatrini R."/>
            <person name="Holmes D.S."/>
            <person name="Watkin E."/>
        </authorList>
    </citation>
    <scope>NUCLEOTIDE SEQUENCE [LARGE SCALE GENOMIC DNA]</scope>
    <source>
        <strain evidence="1 2">DSM 5130</strain>
    </source>
</reference>
<dbReference type="EMBL" id="JQSG02000004">
    <property type="protein sequence ID" value="OBS08939.1"/>
    <property type="molecule type" value="Genomic_DNA"/>
</dbReference>
<dbReference type="AlphaFoldDB" id="A0A1A6C307"/>
<accession>A0A1A6C307</accession>
<protein>
    <submittedName>
        <fullName evidence="1">Uncharacterized protein</fullName>
    </submittedName>
</protein>
<comment type="caution">
    <text evidence="1">The sequence shown here is derived from an EMBL/GenBank/DDBJ whole genome shotgun (WGS) entry which is preliminary data.</text>
</comment>